<keyword evidence="3 5" id="KW-1133">Transmembrane helix</keyword>
<dbReference type="InterPro" id="IPR002033">
    <property type="entry name" value="TatC"/>
</dbReference>
<dbReference type="GO" id="GO:0009977">
    <property type="term" value="F:proton motive force dependent protein transmembrane transporter activity"/>
    <property type="evidence" value="ECO:0007669"/>
    <property type="project" value="TreeGrafter"/>
</dbReference>
<feature type="transmembrane region" description="Helical" evidence="5">
    <location>
        <begin position="159"/>
        <end position="183"/>
    </location>
</feature>
<keyword evidence="5" id="KW-0813">Transport</keyword>
<feature type="transmembrane region" description="Helical" evidence="5">
    <location>
        <begin position="20"/>
        <end position="39"/>
    </location>
</feature>
<evidence type="ECO:0000256" key="2">
    <source>
        <dbReference type="ARBA" id="ARBA00022692"/>
    </source>
</evidence>
<comment type="similarity">
    <text evidence="5">Belongs to the TatC family.</text>
</comment>
<feature type="transmembrane region" description="Helical" evidence="5">
    <location>
        <begin position="105"/>
        <end position="128"/>
    </location>
</feature>
<comment type="subunit">
    <text evidence="5">The Tat system comprises two distinct complexes: a TatABC complex, containing multiple copies of TatA, TatB and TatC subunits, and a separate TatA complex, containing only TatA subunits. Substrates initially bind to the TatABC complex, which probably triggers association of the separate TatA complex to form the active translocon.</text>
</comment>
<feature type="transmembrane region" description="Helical" evidence="5">
    <location>
        <begin position="195"/>
        <end position="212"/>
    </location>
</feature>
<evidence type="ECO:0000256" key="3">
    <source>
        <dbReference type="ARBA" id="ARBA00022989"/>
    </source>
</evidence>
<evidence type="ECO:0000256" key="5">
    <source>
        <dbReference type="HAMAP-Rule" id="MF_00902"/>
    </source>
</evidence>
<feature type="transmembrane region" description="Helical" evidence="5">
    <location>
        <begin position="72"/>
        <end position="93"/>
    </location>
</feature>
<evidence type="ECO:0000256" key="1">
    <source>
        <dbReference type="ARBA" id="ARBA00004141"/>
    </source>
</evidence>
<comment type="caution">
    <text evidence="5">Lacks conserved residue(s) required for the propagation of feature annotation.</text>
</comment>
<keyword evidence="4 5" id="KW-0472">Membrane</keyword>
<keyword evidence="5" id="KW-0811">Translocation</keyword>
<dbReference type="NCBIfam" id="TIGR00945">
    <property type="entry name" value="tatC"/>
    <property type="match status" value="1"/>
</dbReference>
<dbReference type="EMBL" id="AP029170">
    <property type="protein sequence ID" value="BFD46860.1"/>
    <property type="molecule type" value="Genomic_DNA"/>
</dbReference>
<proteinExistence type="inferred from homology"/>
<dbReference type="Pfam" id="PF00902">
    <property type="entry name" value="TatC"/>
    <property type="match status" value="1"/>
</dbReference>
<keyword evidence="5" id="KW-0653">Protein transport</keyword>
<comment type="subcellular location">
    <subcellularLocation>
        <location evidence="5">Cell membrane</location>
        <topology evidence="5">Multi-pass membrane protein</topology>
    </subcellularLocation>
    <subcellularLocation>
        <location evidence="1">Membrane</location>
        <topology evidence="1">Multi-pass membrane protein</topology>
    </subcellularLocation>
</comment>
<dbReference type="GO" id="GO:0065002">
    <property type="term" value="P:intracellular protein transmembrane transport"/>
    <property type="evidence" value="ECO:0007669"/>
    <property type="project" value="TreeGrafter"/>
</dbReference>
<dbReference type="PROSITE" id="PS01218">
    <property type="entry name" value="TATC"/>
    <property type="match status" value="1"/>
</dbReference>
<accession>A0AAT9GAQ7</accession>
<dbReference type="PANTHER" id="PTHR30371">
    <property type="entry name" value="SEC-INDEPENDENT PROTEIN TRANSLOCASE PROTEIN TATC"/>
    <property type="match status" value="1"/>
</dbReference>
<dbReference type="PANTHER" id="PTHR30371:SF0">
    <property type="entry name" value="SEC-INDEPENDENT PROTEIN TRANSLOCASE PROTEIN TATC, CHLOROPLASTIC-RELATED"/>
    <property type="match status" value="1"/>
</dbReference>
<keyword evidence="2 5" id="KW-0812">Transmembrane</keyword>
<dbReference type="AlphaFoldDB" id="A0AAT9GAQ7"/>
<dbReference type="GO" id="GO:0043953">
    <property type="term" value="P:protein transport by the Tat complex"/>
    <property type="evidence" value="ECO:0007669"/>
    <property type="project" value="UniProtKB-UniRule"/>
</dbReference>
<evidence type="ECO:0000256" key="4">
    <source>
        <dbReference type="ARBA" id="ARBA00023136"/>
    </source>
</evidence>
<dbReference type="PRINTS" id="PR01840">
    <property type="entry name" value="TATCFAMILY"/>
</dbReference>
<dbReference type="InterPro" id="IPR019820">
    <property type="entry name" value="Sec-indep_translocase_CS"/>
</dbReference>
<evidence type="ECO:0000313" key="6">
    <source>
        <dbReference type="EMBL" id="BFD46860.1"/>
    </source>
</evidence>
<name>A0AAT9GAQ7_9RICK</name>
<dbReference type="GO" id="GO:0033281">
    <property type="term" value="C:TAT protein transport complex"/>
    <property type="evidence" value="ECO:0007669"/>
    <property type="project" value="UniProtKB-UniRule"/>
</dbReference>
<sequence>MKSYTFKEHFLELKARFLRVFAAFIIGFIICYCFSNDIYNILLEPLAELDHADIRKVIYTGLTEAFFTYIKLAAFVSFVMIMPIIAIECFLFIRPGLYSGEKKYAAFILFMSPVLFWCGSIFVFYFVMPRAWQFFLSFEDNNAIIPLILEARISEYLNLVIQLIIAFGIAFQLPIIMLILNLLKILTAKDLVDKRRSSIVIIFIIAGILTPPDVLSQFALAIPMLLLYETSIIMCKFVENRGS</sequence>
<keyword evidence="5" id="KW-1003">Cell membrane</keyword>
<gene>
    <name evidence="5 6" type="primary">tatC</name>
    <name evidence="6" type="ORF">DMENIID0002_15060</name>
</gene>
<protein>
    <recommendedName>
        <fullName evidence="5">Sec-independent protein translocase protein TatC</fullName>
    </recommendedName>
</protein>
<comment type="function">
    <text evidence="5">Part of the twin-arginine translocation (Tat) system that transports large folded proteins containing a characteristic twin-arginine motif in their signal peptide across membranes. Together with TatB, TatC is part of a receptor directly interacting with Tat signal peptides.</text>
</comment>
<dbReference type="HAMAP" id="MF_00902">
    <property type="entry name" value="TatC"/>
    <property type="match status" value="1"/>
</dbReference>
<reference evidence="6" key="1">
    <citation type="submission" date="2024-01" db="EMBL/GenBank/DDBJ databases">
        <title>Sequencing the genomes of a sandfly, Sergentomyia squamirostris, and its two endosymbionts.</title>
        <authorList>
            <person name="Itokawa K."/>
            <person name="Sanjoba C."/>
        </authorList>
    </citation>
    <scope>NUCLEOTIDE SEQUENCE</scope>
    <source>
        <strain evidence="6">RiSSQ</strain>
    </source>
</reference>
<organism evidence="6">
    <name type="scientific">Candidatus Tisiphia endosymbiont of Sergentomyia squamirostris</name>
    <dbReference type="NCBI Taxonomy" id="3113639"/>
    <lineage>
        <taxon>Bacteria</taxon>
        <taxon>Pseudomonadati</taxon>
        <taxon>Pseudomonadota</taxon>
        <taxon>Alphaproteobacteria</taxon>
        <taxon>Rickettsiales</taxon>
        <taxon>Rickettsiaceae</taxon>
        <taxon>Rickettsieae</taxon>
        <taxon>Candidatus Tisiphia</taxon>
    </lineage>
</organism>